<reference evidence="1" key="2">
    <citation type="submission" date="2019-06" db="EMBL/GenBank/DDBJ databases">
        <title>Genomics analysis of Aphanomyces spp. identifies a new class of oomycete effector associated with host adaptation.</title>
        <authorList>
            <person name="Gaulin E."/>
        </authorList>
    </citation>
    <scope>NUCLEOTIDE SEQUENCE</scope>
    <source>
        <strain evidence="1">CBS 578.67</strain>
    </source>
</reference>
<proteinExistence type="predicted"/>
<reference evidence="2 3" key="1">
    <citation type="submission" date="2019-03" db="EMBL/GenBank/DDBJ databases">
        <authorList>
            <person name="Gaulin E."/>
            <person name="Dumas B."/>
        </authorList>
    </citation>
    <scope>NUCLEOTIDE SEQUENCE [LARGE SCALE GENOMIC DNA]</scope>
    <source>
        <strain evidence="2">CBS 568.67</strain>
    </source>
</reference>
<evidence type="ECO:0000313" key="2">
    <source>
        <dbReference type="EMBL" id="VFT86898.1"/>
    </source>
</evidence>
<evidence type="ECO:0000313" key="3">
    <source>
        <dbReference type="Proteomes" id="UP000332933"/>
    </source>
</evidence>
<organism evidence="2 3">
    <name type="scientific">Aphanomyces stellatus</name>
    <dbReference type="NCBI Taxonomy" id="120398"/>
    <lineage>
        <taxon>Eukaryota</taxon>
        <taxon>Sar</taxon>
        <taxon>Stramenopiles</taxon>
        <taxon>Oomycota</taxon>
        <taxon>Saprolegniomycetes</taxon>
        <taxon>Saprolegniales</taxon>
        <taxon>Verrucalvaceae</taxon>
        <taxon>Aphanomyces</taxon>
    </lineage>
</organism>
<dbReference type="EMBL" id="CAADRA010005200">
    <property type="protein sequence ID" value="VFT86898.1"/>
    <property type="molecule type" value="Genomic_DNA"/>
</dbReference>
<sequence>MTGSTANQKMAVQRINCFIRKMDMKEVEDDLISPTRAETYPGMYVCDASHEDWPRYVKSEQQALVSRAMAYHNGEIYIVELPGTIHDTFLGFLDIAVIIATGTMDEHLRSRR</sequence>
<dbReference type="AlphaFoldDB" id="A0A485KPS5"/>
<protein>
    <submittedName>
        <fullName evidence="2">Aste57867_10020 protein</fullName>
    </submittedName>
</protein>
<name>A0A485KPS5_9STRA</name>
<dbReference type="EMBL" id="VJMH01005179">
    <property type="protein sequence ID" value="KAF0699412.1"/>
    <property type="molecule type" value="Genomic_DNA"/>
</dbReference>
<gene>
    <name evidence="2" type="primary">Aste57867_10020</name>
    <name evidence="1" type="ORF">As57867_009981</name>
    <name evidence="2" type="ORF">ASTE57867_10020</name>
</gene>
<dbReference type="Proteomes" id="UP000332933">
    <property type="component" value="Unassembled WGS sequence"/>
</dbReference>
<keyword evidence="3" id="KW-1185">Reference proteome</keyword>
<dbReference type="OrthoDB" id="69505at2759"/>
<accession>A0A485KPS5</accession>
<evidence type="ECO:0000313" key="1">
    <source>
        <dbReference type="EMBL" id="KAF0699412.1"/>
    </source>
</evidence>